<comment type="caution">
    <text evidence="2">The sequence shown here is derived from an EMBL/GenBank/DDBJ whole genome shotgun (WGS) entry which is preliminary data.</text>
</comment>
<evidence type="ECO:0000256" key="1">
    <source>
        <dbReference type="SAM" id="Phobius"/>
    </source>
</evidence>
<gene>
    <name evidence="2" type="ORF">GIW81_03800</name>
</gene>
<protein>
    <submittedName>
        <fullName evidence="2">Uncharacterized protein</fullName>
    </submittedName>
</protein>
<feature type="transmembrane region" description="Helical" evidence="1">
    <location>
        <begin position="12"/>
        <end position="33"/>
    </location>
</feature>
<dbReference type="Proteomes" id="UP000440694">
    <property type="component" value="Unassembled WGS sequence"/>
</dbReference>
<evidence type="ECO:0000313" key="3">
    <source>
        <dbReference type="Proteomes" id="UP000440694"/>
    </source>
</evidence>
<feature type="transmembrane region" description="Helical" evidence="1">
    <location>
        <begin position="72"/>
        <end position="92"/>
    </location>
</feature>
<keyword evidence="1" id="KW-0472">Membrane</keyword>
<proteinExistence type="predicted"/>
<dbReference type="EMBL" id="WMBQ01000001">
    <property type="protein sequence ID" value="MTD93457.1"/>
    <property type="molecule type" value="Genomic_DNA"/>
</dbReference>
<feature type="transmembrane region" description="Helical" evidence="1">
    <location>
        <begin position="107"/>
        <end position="131"/>
    </location>
</feature>
<keyword evidence="3" id="KW-1185">Reference proteome</keyword>
<dbReference type="AlphaFoldDB" id="A0A6I3KIB2"/>
<name>A0A6I3KIB2_9HYPH</name>
<keyword evidence="1" id="KW-0812">Transmembrane</keyword>
<reference evidence="2 3" key="1">
    <citation type="submission" date="2019-11" db="EMBL/GenBank/DDBJ databases">
        <title>Identification of a novel strain.</title>
        <authorList>
            <person name="Xu Q."/>
            <person name="Wang G."/>
        </authorList>
    </citation>
    <scope>NUCLEOTIDE SEQUENCE [LARGE SCALE GENOMIC DNA]</scope>
    <source>
        <strain evidence="3">xq</strain>
    </source>
</reference>
<sequence>MPQGTPQGVTTASLLVIILVAAAVGAVVGGVIGTSLETAPLALVSGFVATVVAIVVRNKLLNRLSGVGADDFKIPGVIAVFAVIASIAGSLASKEVLDNVGGEWSPVWIGTVAGLASAILMSFLMITYHMYPDTLRR</sequence>
<accession>A0A6I3KIB2</accession>
<organism evidence="2 3">
    <name type="scientific">Hyphomicrobium album</name>
    <dbReference type="NCBI Taxonomy" id="2665159"/>
    <lineage>
        <taxon>Bacteria</taxon>
        <taxon>Pseudomonadati</taxon>
        <taxon>Pseudomonadota</taxon>
        <taxon>Alphaproteobacteria</taxon>
        <taxon>Hyphomicrobiales</taxon>
        <taxon>Hyphomicrobiaceae</taxon>
        <taxon>Hyphomicrobium</taxon>
    </lineage>
</organism>
<keyword evidence="1" id="KW-1133">Transmembrane helix</keyword>
<dbReference type="RefSeq" id="WP_154737995.1">
    <property type="nucleotide sequence ID" value="NZ_WMBQ01000001.1"/>
</dbReference>
<evidence type="ECO:0000313" key="2">
    <source>
        <dbReference type="EMBL" id="MTD93457.1"/>
    </source>
</evidence>
<feature type="transmembrane region" description="Helical" evidence="1">
    <location>
        <begin position="39"/>
        <end position="60"/>
    </location>
</feature>